<dbReference type="Gene3D" id="1.20.5.1930">
    <property type="match status" value="1"/>
</dbReference>
<keyword evidence="8" id="KW-0902">Two-component regulatory system</keyword>
<keyword evidence="6 12" id="KW-0418">Kinase</keyword>
<organism evidence="12 13">
    <name type="scientific">Nonomuraea pusilla</name>
    <dbReference type="NCBI Taxonomy" id="46177"/>
    <lineage>
        <taxon>Bacteria</taxon>
        <taxon>Bacillati</taxon>
        <taxon>Actinomycetota</taxon>
        <taxon>Actinomycetes</taxon>
        <taxon>Streptosporangiales</taxon>
        <taxon>Streptosporangiaceae</taxon>
        <taxon>Nonomuraea</taxon>
    </lineage>
</organism>
<feature type="transmembrane region" description="Helical" evidence="9">
    <location>
        <begin position="140"/>
        <end position="166"/>
    </location>
</feature>
<dbReference type="GO" id="GO:0046983">
    <property type="term" value="F:protein dimerization activity"/>
    <property type="evidence" value="ECO:0007669"/>
    <property type="project" value="InterPro"/>
</dbReference>
<gene>
    <name evidence="12" type="ORF">SAMN05660976_05506</name>
</gene>
<dbReference type="PANTHER" id="PTHR24421">
    <property type="entry name" value="NITRATE/NITRITE SENSOR PROTEIN NARX-RELATED"/>
    <property type="match status" value="1"/>
</dbReference>
<dbReference type="InterPro" id="IPR011712">
    <property type="entry name" value="Sig_transdc_His_kin_sub3_dim/P"/>
</dbReference>
<evidence type="ECO:0000256" key="6">
    <source>
        <dbReference type="ARBA" id="ARBA00022777"/>
    </source>
</evidence>
<evidence type="ECO:0000256" key="1">
    <source>
        <dbReference type="ARBA" id="ARBA00000085"/>
    </source>
</evidence>
<evidence type="ECO:0000259" key="11">
    <source>
        <dbReference type="Pfam" id="PF07730"/>
    </source>
</evidence>
<keyword evidence="9" id="KW-0812">Transmembrane</keyword>
<evidence type="ECO:0000256" key="2">
    <source>
        <dbReference type="ARBA" id="ARBA00012438"/>
    </source>
</evidence>
<dbReference type="RefSeq" id="WP_091103600.1">
    <property type="nucleotide sequence ID" value="NZ_FOBF01000015.1"/>
</dbReference>
<keyword evidence="7" id="KW-0067">ATP-binding</keyword>
<dbReference type="Proteomes" id="UP000198953">
    <property type="component" value="Unassembled WGS sequence"/>
</dbReference>
<evidence type="ECO:0000256" key="9">
    <source>
        <dbReference type="SAM" id="Phobius"/>
    </source>
</evidence>
<dbReference type="STRING" id="46177.SAMN05660976_05506"/>
<keyword evidence="3" id="KW-0597">Phosphoprotein</keyword>
<accession>A0A1H7ZK82</accession>
<feature type="transmembrane region" description="Helical" evidence="9">
    <location>
        <begin position="26"/>
        <end position="47"/>
    </location>
</feature>
<dbReference type="InterPro" id="IPR050482">
    <property type="entry name" value="Sensor_HK_TwoCompSys"/>
</dbReference>
<evidence type="ECO:0000256" key="5">
    <source>
        <dbReference type="ARBA" id="ARBA00022741"/>
    </source>
</evidence>
<evidence type="ECO:0000313" key="12">
    <source>
        <dbReference type="EMBL" id="SEM58800.1"/>
    </source>
</evidence>
<feature type="domain" description="Signal transduction histidine kinase subgroup 3 dimerisation and phosphoacceptor" evidence="11">
    <location>
        <begin position="199"/>
        <end position="265"/>
    </location>
</feature>
<feature type="transmembrane region" description="Helical" evidence="9">
    <location>
        <begin position="105"/>
        <end position="128"/>
    </location>
</feature>
<feature type="domain" description="Histidine kinase/HSP90-like ATPase" evidence="10">
    <location>
        <begin position="300"/>
        <end position="385"/>
    </location>
</feature>
<feature type="transmembrane region" description="Helical" evidence="9">
    <location>
        <begin position="53"/>
        <end position="72"/>
    </location>
</feature>
<comment type="catalytic activity">
    <reaction evidence="1">
        <text>ATP + protein L-histidine = ADP + protein N-phospho-L-histidine.</text>
        <dbReference type="EC" id="2.7.13.3"/>
    </reaction>
</comment>
<dbReference type="InterPro" id="IPR003594">
    <property type="entry name" value="HATPase_dom"/>
</dbReference>
<dbReference type="SUPFAM" id="SSF55874">
    <property type="entry name" value="ATPase domain of HSP90 chaperone/DNA topoisomerase II/histidine kinase"/>
    <property type="match status" value="1"/>
</dbReference>
<dbReference type="InterPro" id="IPR036890">
    <property type="entry name" value="HATPase_C_sf"/>
</dbReference>
<dbReference type="Gene3D" id="3.30.565.10">
    <property type="entry name" value="Histidine kinase-like ATPase, C-terminal domain"/>
    <property type="match status" value="1"/>
</dbReference>
<sequence length="388" mass="39875">MRTSTALEALARRPASFLRSSWPWRALAYLLASAVPGGVVIAVGLAASLLGSVPTAAVAVAVAAVPLAPLAARYERWRLRLVDLAPPAGAGAAPRRAAVLGAVSLLALWWIDLAVACLVVAGPAVLVLSPVLQPTDEDGALAAALAVSAAGLLLLPVAAYVVTAWAGARGAAVRALLAPDELAEVLRSRARLVDAYEMERRRIERDLHDGAQQRLVALSMRLGLALLDLPPGSPAAGQVALAQEEAQAALAELRELIRGVHPQVLTDRGLAAAVRDVAGRSPVPVDVDVRLPRRLPGAVETAAYYVVAEALANVAKHSRAERARVRGRLAGDVLALEVRDDGAGGADPARGSGVAGLADRVAAVGGRLSLSSPPGGPTTMSVEIPCAW</sequence>
<reference evidence="12 13" key="1">
    <citation type="submission" date="2016-10" db="EMBL/GenBank/DDBJ databases">
        <authorList>
            <person name="de Groot N.N."/>
        </authorList>
    </citation>
    <scope>NUCLEOTIDE SEQUENCE [LARGE SCALE GENOMIC DNA]</scope>
    <source>
        <strain evidence="12 13">DSM 43357</strain>
    </source>
</reference>
<dbReference type="CDD" id="cd16917">
    <property type="entry name" value="HATPase_UhpB-NarQ-NarX-like"/>
    <property type="match status" value="1"/>
</dbReference>
<dbReference type="EC" id="2.7.13.3" evidence="2"/>
<keyword evidence="9" id="KW-0472">Membrane</keyword>
<dbReference type="GO" id="GO:0000155">
    <property type="term" value="F:phosphorelay sensor kinase activity"/>
    <property type="evidence" value="ECO:0007669"/>
    <property type="project" value="InterPro"/>
</dbReference>
<proteinExistence type="predicted"/>
<dbReference type="Pfam" id="PF02518">
    <property type="entry name" value="HATPase_c"/>
    <property type="match status" value="1"/>
</dbReference>
<name>A0A1H7ZK82_9ACTN</name>
<evidence type="ECO:0000259" key="10">
    <source>
        <dbReference type="Pfam" id="PF02518"/>
    </source>
</evidence>
<evidence type="ECO:0000256" key="8">
    <source>
        <dbReference type="ARBA" id="ARBA00023012"/>
    </source>
</evidence>
<dbReference type="EMBL" id="FOBF01000015">
    <property type="protein sequence ID" value="SEM58800.1"/>
    <property type="molecule type" value="Genomic_DNA"/>
</dbReference>
<evidence type="ECO:0000256" key="7">
    <source>
        <dbReference type="ARBA" id="ARBA00022840"/>
    </source>
</evidence>
<dbReference type="Pfam" id="PF07730">
    <property type="entry name" value="HisKA_3"/>
    <property type="match status" value="1"/>
</dbReference>
<keyword evidence="13" id="KW-1185">Reference proteome</keyword>
<evidence type="ECO:0000313" key="13">
    <source>
        <dbReference type="Proteomes" id="UP000198953"/>
    </source>
</evidence>
<dbReference type="AlphaFoldDB" id="A0A1H7ZK82"/>
<dbReference type="GO" id="GO:0005524">
    <property type="term" value="F:ATP binding"/>
    <property type="evidence" value="ECO:0007669"/>
    <property type="project" value="UniProtKB-KW"/>
</dbReference>
<keyword evidence="5" id="KW-0547">Nucleotide-binding</keyword>
<evidence type="ECO:0000256" key="4">
    <source>
        <dbReference type="ARBA" id="ARBA00022679"/>
    </source>
</evidence>
<evidence type="ECO:0000256" key="3">
    <source>
        <dbReference type="ARBA" id="ARBA00022553"/>
    </source>
</evidence>
<keyword evidence="9" id="KW-1133">Transmembrane helix</keyword>
<dbReference type="OrthoDB" id="5241729at2"/>
<keyword evidence="4" id="KW-0808">Transferase</keyword>
<dbReference type="GO" id="GO:0016020">
    <property type="term" value="C:membrane"/>
    <property type="evidence" value="ECO:0007669"/>
    <property type="project" value="InterPro"/>
</dbReference>
<dbReference type="PANTHER" id="PTHR24421:SF10">
    <property type="entry name" value="NITRATE_NITRITE SENSOR PROTEIN NARQ"/>
    <property type="match status" value="1"/>
</dbReference>
<protein>
    <recommendedName>
        <fullName evidence="2">histidine kinase</fullName>
        <ecNumber evidence="2">2.7.13.3</ecNumber>
    </recommendedName>
</protein>